<feature type="compositionally biased region" description="Gly residues" evidence="1">
    <location>
        <begin position="107"/>
        <end position="118"/>
    </location>
</feature>
<organism evidence="2 3">
    <name type="scientific">Massarina eburnea CBS 473.64</name>
    <dbReference type="NCBI Taxonomy" id="1395130"/>
    <lineage>
        <taxon>Eukaryota</taxon>
        <taxon>Fungi</taxon>
        <taxon>Dikarya</taxon>
        <taxon>Ascomycota</taxon>
        <taxon>Pezizomycotina</taxon>
        <taxon>Dothideomycetes</taxon>
        <taxon>Pleosporomycetidae</taxon>
        <taxon>Pleosporales</taxon>
        <taxon>Massarineae</taxon>
        <taxon>Massarinaceae</taxon>
        <taxon>Massarina</taxon>
    </lineage>
</organism>
<dbReference type="AlphaFoldDB" id="A0A6A6RW77"/>
<feature type="region of interest" description="Disordered" evidence="1">
    <location>
        <begin position="77"/>
        <end position="136"/>
    </location>
</feature>
<evidence type="ECO:0000313" key="2">
    <source>
        <dbReference type="EMBL" id="KAF2638224.1"/>
    </source>
</evidence>
<protein>
    <submittedName>
        <fullName evidence="2">Uncharacterized protein</fullName>
    </submittedName>
</protein>
<dbReference type="Proteomes" id="UP000799753">
    <property type="component" value="Unassembled WGS sequence"/>
</dbReference>
<evidence type="ECO:0000256" key="1">
    <source>
        <dbReference type="SAM" id="MobiDB-lite"/>
    </source>
</evidence>
<gene>
    <name evidence="2" type="ORF">P280DRAFT_551373</name>
</gene>
<proteinExistence type="predicted"/>
<sequence length="136" mass="13902">MPPAGLASPEAPSSGDGRKMVRATATRDVSPQCGHGRIEVRGLRMLLALSFGQPSVLCGRCTFGMTLGALSQLTTTTTTTSHSHGDDYCISLHRPVNHHHTTTPPHHGGGGGGGGGDDGNGDDHHDDDGNDGNNAG</sequence>
<feature type="region of interest" description="Disordered" evidence="1">
    <location>
        <begin position="1"/>
        <end position="29"/>
    </location>
</feature>
<dbReference type="EMBL" id="MU006790">
    <property type="protein sequence ID" value="KAF2638224.1"/>
    <property type="molecule type" value="Genomic_DNA"/>
</dbReference>
<name>A0A6A6RW77_9PLEO</name>
<reference evidence="2" key="1">
    <citation type="journal article" date="2020" name="Stud. Mycol.">
        <title>101 Dothideomycetes genomes: a test case for predicting lifestyles and emergence of pathogens.</title>
        <authorList>
            <person name="Haridas S."/>
            <person name="Albert R."/>
            <person name="Binder M."/>
            <person name="Bloem J."/>
            <person name="Labutti K."/>
            <person name="Salamov A."/>
            <person name="Andreopoulos B."/>
            <person name="Baker S."/>
            <person name="Barry K."/>
            <person name="Bills G."/>
            <person name="Bluhm B."/>
            <person name="Cannon C."/>
            <person name="Castanera R."/>
            <person name="Culley D."/>
            <person name="Daum C."/>
            <person name="Ezra D."/>
            <person name="Gonzalez J."/>
            <person name="Henrissat B."/>
            <person name="Kuo A."/>
            <person name="Liang C."/>
            <person name="Lipzen A."/>
            <person name="Lutzoni F."/>
            <person name="Magnuson J."/>
            <person name="Mondo S."/>
            <person name="Nolan M."/>
            <person name="Ohm R."/>
            <person name="Pangilinan J."/>
            <person name="Park H.-J."/>
            <person name="Ramirez L."/>
            <person name="Alfaro M."/>
            <person name="Sun H."/>
            <person name="Tritt A."/>
            <person name="Yoshinaga Y."/>
            <person name="Zwiers L.-H."/>
            <person name="Turgeon B."/>
            <person name="Goodwin S."/>
            <person name="Spatafora J."/>
            <person name="Crous P."/>
            <person name="Grigoriev I."/>
        </authorList>
    </citation>
    <scope>NUCLEOTIDE SEQUENCE</scope>
    <source>
        <strain evidence="2">CBS 473.64</strain>
    </source>
</reference>
<accession>A0A6A6RW77</accession>
<keyword evidence="3" id="KW-1185">Reference proteome</keyword>
<evidence type="ECO:0000313" key="3">
    <source>
        <dbReference type="Proteomes" id="UP000799753"/>
    </source>
</evidence>